<dbReference type="EMBL" id="CP008949">
    <property type="protein sequence ID" value="AII10991.1"/>
    <property type="molecule type" value="Genomic_DNA"/>
</dbReference>
<geneLocation type="plasmid" evidence="1 2">
    <name>pPDG2</name>
</geneLocation>
<name>A0A076EYY0_RHOOP</name>
<proteinExistence type="predicted"/>
<dbReference type="Proteomes" id="UP000028488">
    <property type="component" value="Plasmid pPDG2"/>
</dbReference>
<dbReference type="Pfam" id="PF13565">
    <property type="entry name" value="HTH_32"/>
    <property type="match status" value="1"/>
</dbReference>
<protein>
    <submittedName>
        <fullName evidence="1">Transposase</fullName>
    </submittedName>
</protein>
<dbReference type="AlphaFoldDB" id="A0A076EYY0"/>
<evidence type="ECO:0000313" key="2">
    <source>
        <dbReference type="Proteomes" id="UP000028488"/>
    </source>
</evidence>
<dbReference type="SUPFAM" id="SSF46689">
    <property type="entry name" value="Homeodomain-like"/>
    <property type="match status" value="1"/>
</dbReference>
<dbReference type="InterPro" id="IPR009057">
    <property type="entry name" value="Homeodomain-like_sf"/>
</dbReference>
<reference evidence="1 2" key="1">
    <citation type="submission" date="2014-07" db="EMBL/GenBank/DDBJ databases">
        <title>Genome Sequence of Rhodococcus opacus Strain R7, a Biodegrader of Mono- and Polycyclic Aromatic Hydrocarbons.</title>
        <authorList>
            <person name="Di Gennaro P."/>
            <person name="Zampolli J."/>
            <person name="Presti I."/>
            <person name="Cappelletti M."/>
            <person name="D'Ursi P."/>
            <person name="Orro A."/>
            <person name="Mezzelani A."/>
            <person name="Milanesi L."/>
        </authorList>
    </citation>
    <scope>NUCLEOTIDE SEQUENCE [LARGE SCALE GENOMIC DNA]</scope>
    <source>
        <strain evidence="1 2">R7</strain>
        <plasmid evidence="1">pPDG2</plasmid>
    </source>
</reference>
<dbReference type="RefSeq" id="WP_128643462.1">
    <property type="nucleotide sequence ID" value="NZ_CP008949.1"/>
</dbReference>
<gene>
    <name evidence="1" type="ORF">EP51_43600</name>
</gene>
<sequence length="156" mass="17188">MPSQKKRPVTLSSADREFLERLTTTGVHPASMIRRARVLLALDTSAGVVDEKKVIAARLGVSGETVRLVAKRFAETGQDVEATIGRKQRDLPPVPSQITGEIEARLIALACTQPPEGHARWSLRLLEKHVALVDDIPDLDHSTIGRILKKRNFVLT</sequence>
<evidence type="ECO:0000313" key="1">
    <source>
        <dbReference type="EMBL" id="AII10991.1"/>
    </source>
</evidence>
<organism evidence="1 2">
    <name type="scientific">Rhodococcus opacus</name>
    <name type="common">Nocardia opaca</name>
    <dbReference type="NCBI Taxonomy" id="37919"/>
    <lineage>
        <taxon>Bacteria</taxon>
        <taxon>Bacillati</taxon>
        <taxon>Actinomycetota</taxon>
        <taxon>Actinomycetes</taxon>
        <taxon>Mycobacteriales</taxon>
        <taxon>Nocardiaceae</taxon>
        <taxon>Rhodococcus</taxon>
    </lineage>
</organism>
<keyword evidence="1" id="KW-0614">Plasmid</keyword>
<accession>A0A076EYY0</accession>